<evidence type="ECO:0000259" key="3">
    <source>
        <dbReference type="PROSITE" id="PS50206"/>
    </source>
</evidence>
<dbReference type="SMART" id="SM00450">
    <property type="entry name" value="RHOD"/>
    <property type="match status" value="2"/>
</dbReference>
<dbReference type="AlphaFoldDB" id="A0A3L8PUS6"/>
<dbReference type="FunFam" id="3.40.250.10:FF:000001">
    <property type="entry name" value="Sulfurtransferase"/>
    <property type="match status" value="1"/>
</dbReference>
<gene>
    <name evidence="4" type="ORF">D5018_16500</name>
</gene>
<sequence length="276" mass="30591">MSEILVSTQWLAENLKQENLVLLDASMNKVVGKTPIEYDEKIYLPNAQDLELEVQLCNLDADTPNAFPTESQFTQMCRKQGINSDSLVVLYDNQGIYSAPRAWWVFKSMGVENVVVLDGGLPKWLAERRPTVDKSTTPRHSGTFKAQFQSNLVCDDQQVLDNIENSSIQVLDARGKARFFGETPEPRAGMRAGHIPNSINLPFPQVLDGDVYKSESELKTLFSEIINANQQLVFSCGSGITACIILLAAKIAGYEDTSLYDGSWAEWGANPKLPIA</sequence>
<dbReference type="Pfam" id="PF00581">
    <property type="entry name" value="Rhodanese"/>
    <property type="match status" value="2"/>
</dbReference>
<accession>A0A3L8PUS6</accession>
<keyword evidence="1 4" id="KW-0808">Transferase</keyword>
<name>A0A3L8PUS6_9GAMM</name>
<feature type="domain" description="Rhodanese" evidence="3">
    <location>
        <begin position="16"/>
        <end position="133"/>
    </location>
</feature>
<dbReference type="CDD" id="cd01448">
    <property type="entry name" value="TST_Repeat_1"/>
    <property type="match status" value="1"/>
</dbReference>
<comment type="caution">
    <text evidence="4">The sequence shown here is derived from an EMBL/GenBank/DDBJ whole genome shotgun (WGS) entry which is preliminary data.</text>
</comment>
<dbReference type="Gene3D" id="3.40.250.10">
    <property type="entry name" value="Rhodanese-like domain"/>
    <property type="match status" value="2"/>
</dbReference>
<reference evidence="4 5" key="1">
    <citation type="submission" date="2018-09" db="EMBL/GenBank/DDBJ databases">
        <title>Phylogeny of the Shewanellaceae, and recommendation for two new genera, Pseudoshewanella and Parashewanella.</title>
        <authorList>
            <person name="Wang G."/>
        </authorList>
    </citation>
    <scope>NUCLEOTIDE SEQUENCE [LARGE SCALE GENOMIC DNA]</scope>
    <source>
        <strain evidence="4 5">C51</strain>
    </source>
</reference>
<feature type="domain" description="Rhodanese" evidence="3">
    <location>
        <begin position="164"/>
        <end position="276"/>
    </location>
</feature>
<organism evidence="4 5">
    <name type="scientific">Parashewanella curva</name>
    <dbReference type="NCBI Taxonomy" id="2338552"/>
    <lineage>
        <taxon>Bacteria</taxon>
        <taxon>Pseudomonadati</taxon>
        <taxon>Pseudomonadota</taxon>
        <taxon>Gammaproteobacteria</taxon>
        <taxon>Alteromonadales</taxon>
        <taxon>Shewanellaceae</taxon>
        <taxon>Parashewanella</taxon>
    </lineage>
</organism>
<evidence type="ECO:0000256" key="1">
    <source>
        <dbReference type="ARBA" id="ARBA00022679"/>
    </source>
</evidence>
<dbReference type="CDD" id="cd01449">
    <property type="entry name" value="TST_Repeat_2"/>
    <property type="match status" value="1"/>
</dbReference>
<evidence type="ECO:0000256" key="2">
    <source>
        <dbReference type="ARBA" id="ARBA00022737"/>
    </source>
</evidence>
<evidence type="ECO:0000313" key="4">
    <source>
        <dbReference type="EMBL" id="RLV58579.1"/>
    </source>
</evidence>
<dbReference type="SUPFAM" id="SSF52821">
    <property type="entry name" value="Rhodanese/Cell cycle control phosphatase"/>
    <property type="match status" value="2"/>
</dbReference>
<keyword evidence="5" id="KW-1185">Reference proteome</keyword>
<dbReference type="RefSeq" id="WP_121840093.1">
    <property type="nucleotide sequence ID" value="NZ_ML014813.1"/>
</dbReference>
<keyword evidence="2" id="KW-0677">Repeat</keyword>
<dbReference type="InterPro" id="IPR036873">
    <property type="entry name" value="Rhodanese-like_dom_sf"/>
</dbReference>
<protein>
    <submittedName>
        <fullName evidence="4">Sulfurtransferase</fullName>
    </submittedName>
</protein>
<proteinExistence type="predicted"/>
<evidence type="ECO:0000313" key="5">
    <source>
        <dbReference type="Proteomes" id="UP000281474"/>
    </source>
</evidence>
<dbReference type="PANTHER" id="PTHR11364">
    <property type="entry name" value="THIOSULFATE SULFERTANSFERASE"/>
    <property type="match status" value="1"/>
</dbReference>
<dbReference type="PROSITE" id="PS50206">
    <property type="entry name" value="RHODANESE_3"/>
    <property type="match status" value="2"/>
</dbReference>
<dbReference type="PANTHER" id="PTHR11364:SF27">
    <property type="entry name" value="SULFURTRANSFERASE"/>
    <property type="match status" value="1"/>
</dbReference>
<dbReference type="GO" id="GO:0004792">
    <property type="term" value="F:thiosulfate-cyanide sulfurtransferase activity"/>
    <property type="evidence" value="ECO:0007669"/>
    <property type="project" value="TreeGrafter"/>
</dbReference>
<dbReference type="InterPro" id="IPR001763">
    <property type="entry name" value="Rhodanese-like_dom"/>
</dbReference>
<dbReference type="OrthoDB" id="9781034at2"/>
<dbReference type="Proteomes" id="UP000281474">
    <property type="component" value="Unassembled WGS sequence"/>
</dbReference>
<dbReference type="EMBL" id="QZEI01000064">
    <property type="protein sequence ID" value="RLV58579.1"/>
    <property type="molecule type" value="Genomic_DNA"/>
</dbReference>
<dbReference type="InterPro" id="IPR045078">
    <property type="entry name" value="TST/MPST-like"/>
</dbReference>